<dbReference type="EMBL" id="HBGZ01029403">
    <property type="protein sequence ID" value="CAD9626657.1"/>
    <property type="molecule type" value="Transcribed_RNA"/>
</dbReference>
<evidence type="ECO:0000256" key="1">
    <source>
        <dbReference type="SAM" id="Coils"/>
    </source>
</evidence>
<keyword evidence="5" id="KW-1185">Reference proteome</keyword>
<feature type="coiled-coil region" evidence="1">
    <location>
        <begin position="61"/>
        <end position="95"/>
    </location>
</feature>
<evidence type="ECO:0000313" key="4">
    <source>
        <dbReference type="EMBL" id="KAK1744396.1"/>
    </source>
</evidence>
<gene>
    <name evidence="4" type="ORF">QTG54_004929</name>
    <name evidence="3" type="ORF">SMAR0320_LOCUS20902</name>
</gene>
<feature type="region of interest" description="Disordered" evidence="2">
    <location>
        <begin position="1"/>
        <end position="47"/>
    </location>
</feature>
<protein>
    <submittedName>
        <fullName evidence="3">Uncharacterized protein</fullName>
    </submittedName>
</protein>
<reference evidence="3" key="1">
    <citation type="submission" date="2021-01" db="EMBL/GenBank/DDBJ databases">
        <authorList>
            <person name="Corre E."/>
            <person name="Pelletier E."/>
            <person name="Niang G."/>
            <person name="Scheremetjew M."/>
            <person name="Finn R."/>
            <person name="Kale V."/>
            <person name="Holt S."/>
            <person name="Cochrane G."/>
            <person name="Meng A."/>
            <person name="Brown T."/>
            <person name="Cohen L."/>
        </authorList>
    </citation>
    <scope>NUCLEOTIDE SEQUENCE</scope>
    <source>
        <strain evidence="3">SM1012Den-03</strain>
    </source>
</reference>
<organism evidence="3">
    <name type="scientific">Skeletonema marinoi</name>
    <dbReference type="NCBI Taxonomy" id="267567"/>
    <lineage>
        <taxon>Eukaryota</taxon>
        <taxon>Sar</taxon>
        <taxon>Stramenopiles</taxon>
        <taxon>Ochrophyta</taxon>
        <taxon>Bacillariophyta</taxon>
        <taxon>Coscinodiscophyceae</taxon>
        <taxon>Thalassiosirophycidae</taxon>
        <taxon>Thalassiosirales</taxon>
        <taxon>Skeletonemataceae</taxon>
        <taxon>Skeletonema</taxon>
        <taxon>Skeletonema marinoi-dohrnii complex</taxon>
    </lineage>
</organism>
<dbReference type="Proteomes" id="UP001224775">
    <property type="component" value="Unassembled WGS sequence"/>
</dbReference>
<evidence type="ECO:0000313" key="5">
    <source>
        <dbReference type="Proteomes" id="UP001224775"/>
    </source>
</evidence>
<dbReference type="EMBL" id="JATAAI010000007">
    <property type="protein sequence ID" value="KAK1744396.1"/>
    <property type="molecule type" value="Genomic_DNA"/>
</dbReference>
<evidence type="ECO:0000256" key="2">
    <source>
        <dbReference type="SAM" id="MobiDB-lite"/>
    </source>
</evidence>
<accession>A0A7S2PZR2</accession>
<reference evidence="4" key="2">
    <citation type="submission" date="2023-06" db="EMBL/GenBank/DDBJ databases">
        <title>Survivors Of The Sea: Transcriptome response of Skeletonema marinoi to long-term dormancy.</title>
        <authorList>
            <person name="Pinder M.I.M."/>
            <person name="Kourtchenko O."/>
            <person name="Robertson E.K."/>
            <person name="Larsson T."/>
            <person name="Maumus F."/>
            <person name="Osuna-Cruz C.M."/>
            <person name="Vancaester E."/>
            <person name="Stenow R."/>
            <person name="Vandepoele K."/>
            <person name="Ploug H."/>
            <person name="Bruchert V."/>
            <person name="Godhe A."/>
            <person name="Topel M."/>
        </authorList>
    </citation>
    <scope>NUCLEOTIDE SEQUENCE</scope>
    <source>
        <strain evidence="4">R05AC</strain>
    </source>
</reference>
<feature type="coiled-coil region" evidence="1">
    <location>
        <begin position="139"/>
        <end position="173"/>
    </location>
</feature>
<sequence length="176" mass="19908">MVNILKSRQPKQAKPTGVKFADAGNTKKAKGGIRRTKKASSYDKENGLGAVPLAKGRSDIYTKLRKQIELLETDTQEAQRKIEELEMEEEKLLLGSHAKLIELDQKFANVEESLKHEIVRLQADFHMQQLVIDEKNVEIADKNDELMLKDKEIEELKAKVIKANDKLTAAAKSLAW</sequence>
<evidence type="ECO:0000313" key="3">
    <source>
        <dbReference type="EMBL" id="CAD9626657.1"/>
    </source>
</evidence>
<dbReference type="AlphaFoldDB" id="A0A7S2PZR2"/>
<proteinExistence type="predicted"/>
<keyword evidence="1" id="KW-0175">Coiled coil</keyword>
<feature type="compositionally biased region" description="Basic residues" evidence="2">
    <location>
        <begin position="27"/>
        <end position="38"/>
    </location>
</feature>
<name>A0A7S2PZR2_9STRA</name>